<dbReference type="OrthoDB" id="2570341at2"/>
<name>A0A660L3I3_9ACTN</name>
<keyword evidence="3" id="KW-0804">Transcription</keyword>
<dbReference type="InterPro" id="IPR009057">
    <property type="entry name" value="Homeodomain-like_sf"/>
</dbReference>
<accession>A0A660L3I3</accession>
<dbReference type="PROSITE" id="PS50977">
    <property type="entry name" value="HTH_TETR_2"/>
    <property type="match status" value="1"/>
</dbReference>
<dbReference type="InterPro" id="IPR036271">
    <property type="entry name" value="Tet_transcr_reg_TetR-rel_C_sf"/>
</dbReference>
<dbReference type="InterPro" id="IPR004111">
    <property type="entry name" value="Repressor_TetR_C"/>
</dbReference>
<dbReference type="SUPFAM" id="SSF46689">
    <property type="entry name" value="Homeodomain-like"/>
    <property type="match status" value="1"/>
</dbReference>
<feature type="DNA-binding region" description="H-T-H motif" evidence="4">
    <location>
        <begin position="44"/>
        <end position="63"/>
    </location>
</feature>
<gene>
    <name evidence="7" type="ORF">C8N24_6034</name>
</gene>
<evidence type="ECO:0000256" key="1">
    <source>
        <dbReference type="ARBA" id="ARBA00023015"/>
    </source>
</evidence>
<dbReference type="InterPro" id="IPR050109">
    <property type="entry name" value="HTH-type_TetR-like_transc_reg"/>
</dbReference>
<feature type="domain" description="HTH tetR-type" evidence="6">
    <location>
        <begin position="21"/>
        <end position="81"/>
    </location>
</feature>
<dbReference type="GO" id="GO:0045892">
    <property type="term" value="P:negative regulation of DNA-templated transcription"/>
    <property type="evidence" value="ECO:0007669"/>
    <property type="project" value="InterPro"/>
</dbReference>
<dbReference type="AlphaFoldDB" id="A0A660L3I3"/>
<dbReference type="Proteomes" id="UP000278962">
    <property type="component" value="Unassembled WGS sequence"/>
</dbReference>
<keyword evidence="2 4" id="KW-0238">DNA-binding</keyword>
<evidence type="ECO:0000259" key="6">
    <source>
        <dbReference type="PROSITE" id="PS50977"/>
    </source>
</evidence>
<dbReference type="RefSeq" id="WP_121257118.1">
    <property type="nucleotide sequence ID" value="NZ_RBIL01000002.1"/>
</dbReference>
<proteinExistence type="predicted"/>
<dbReference type="Gene3D" id="1.10.357.10">
    <property type="entry name" value="Tetracycline Repressor, domain 2"/>
    <property type="match status" value="1"/>
</dbReference>
<comment type="caution">
    <text evidence="7">The sequence shown here is derived from an EMBL/GenBank/DDBJ whole genome shotgun (WGS) entry which is preliminary data.</text>
</comment>
<dbReference type="PANTHER" id="PTHR30055">
    <property type="entry name" value="HTH-TYPE TRANSCRIPTIONAL REGULATOR RUTR"/>
    <property type="match status" value="1"/>
</dbReference>
<dbReference type="EMBL" id="RBIL01000002">
    <property type="protein sequence ID" value="RKQ87998.1"/>
    <property type="molecule type" value="Genomic_DNA"/>
</dbReference>
<dbReference type="PANTHER" id="PTHR30055:SF151">
    <property type="entry name" value="TRANSCRIPTIONAL REGULATORY PROTEIN"/>
    <property type="match status" value="1"/>
</dbReference>
<dbReference type="GO" id="GO:0003700">
    <property type="term" value="F:DNA-binding transcription factor activity"/>
    <property type="evidence" value="ECO:0007669"/>
    <property type="project" value="TreeGrafter"/>
</dbReference>
<sequence length="224" mass="24773">MSTQPPIWARPEPKGRGRQSPLSRAGIVRVAIEVADAEGLEAVSMRRLARELSAGAMSLYHYFENREELLELMIDTVAAEMVVPDLPGDWRPAVEAVARHSRAMFRAHTWVLPIFQDVPAVTPNLLRHIEQTARAVASLEGQPPELLSALAGAVDDFTIGFTLRELSGGERRQRSWDTPELRLLLESGEFPLVASFIAADSPMPAPDFELGLRWLLDGFQAQLA</sequence>
<organism evidence="7 8">
    <name type="scientific">Solirubrobacter pauli</name>
    <dbReference type="NCBI Taxonomy" id="166793"/>
    <lineage>
        <taxon>Bacteria</taxon>
        <taxon>Bacillati</taxon>
        <taxon>Actinomycetota</taxon>
        <taxon>Thermoleophilia</taxon>
        <taxon>Solirubrobacterales</taxon>
        <taxon>Solirubrobacteraceae</taxon>
        <taxon>Solirubrobacter</taxon>
    </lineage>
</organism>
<evidence type="ECO:0000256" key="4">
    <source>
        <dbReference type="PROSITE-ProRule" id="PRU00335"/>
    </source>
</evidence>
<reference evidence="7 8" key="1">
    <citation type="submission" date="2018-10" db="EMBL/GenBank/DDBJ databases">
        <title>Genomic Encyclopedia of Archaeal and Bacterial Type Strains, Phase II (KMG-II): from individual species to whole genera.</title>
        <authorList>
            <person name="Goeker M."/>
        </authorList>
    </citation>
    <scope>NUCLEOTIDE SEQUENCE [LARGE SCALE GENOMIC DNA]</scope>
    <source>
        <strain evidence="7 8">DSM 14954</strain>
    </source>
</reference>
<dbReference type="SUPFAM" id="SSF48498">
    <property type="entry name" value="Tetracyclin repressor-like, C-terminal domain"/>
    <property type="match status" value="1"/>
</dbReference>
<evidence type="ECO:0000256" key="3">
    <source>
        <dbReference type="ARBA" id="ARBA00023163"/>
    </source>
</evidence>
<evidence type="ECO:0000256" key="2">
    <source>
        <dbReference type="ARBA" id="ARBA00023125"/>
    </source>
</evidence>
<keyword evidence="8" id="KW-1185">Reference proteome</keyword>
<protein>
    <submittedName>
        <fullName evidence="7">TetR family transcriptional regulator</fullName>
    </submittedName>
</protein>
<evidence type="ECO:0000256" key="5">
    <source>
        <dbReference type="SAM" id="MobiDB-lite"/>
    </source>
</evidence>
<dbReference type="Pfam" id="PF02909">
    <property type="entry name" value="TetR_C_1"/>
    <property type="match status" value="1"/>
</dbReference>
<dbReference type="Gene3D" id="1.10.10.60">
    <property type="entry name" value="Homeodomain-like"/>
    <property type="match status" value="1"/>
</dbReference>
<dbReference type="GO" id="GO:0000976">
    <property type="term" value="F:transcription cis-regulatory region binding"/>
    <property type="evidence" value="ECO:0007669"/>
    <property type="project" value="TreeGrafter"/>
</dbReference>
<dbReference type="Pfam" id="PF00440">
    <property type="entry name" value="TetR_N"/>
    <property type="match status" value="1"/>
</dbReference>
<evidence type="ECO:0000313" key="7">
    <source>
        <dbReference type="EMBL" id="RKQ87998.1"/>
    </source>
</evidence>
<dbReference type="InterPro" id="IPR001647">
    <property type="entry name" value="HTH_TetR"/>
</dbReference>
<feature type="region of interest" description="Disordered" evidence="5">
    <location>
        <begin position="1"/>
        <end position="21"/>
    </location>
</feature>
<evidence type="ECO:0000313" key="8">
    <source>
        <dbReference type="Proteomes" id="UP000278962"/>
    </source>
</evidence>
<keyword evidence="1" id="KW-0805">Transcription regulation</keyword>